<proteinExistence type="predicted"/>
<organism evidence="2 3">
    <name type="scientific">Apostasia shenzhenica</name>
    <dbReference type="NCBI Taxonomy" id="1088818"/>
    <lineage>
        <taxon>Eukaryota</taxon>
        <taxon>Viridiplantae</taxon>
        <taxon>Streptophyta</taxon>
        <taxon>Embryophyta</taxon>
        <taxon>Tracheophyta</taxon>
        <taxon>Spermatophyta</taxon>
        <taxon>Magnoliopsida</taxon>
        <taxon>Liliopsida</taxon>
        <taxon>Asparagales</taxon>
        <taxon>Orchidaceae</taxon>
        <taxon>Apostasioideae</taxon>
        <taxon>Apostasia</taxon>
    </lineage>
</organism>
<dbReference type="Proteomes" id="UP000236161">
    <property type="component" value="Unassembled WGS sequence"/>
</dbReference>
<evidence type="ECO:0000256" key="1">
    <source>
        <dbReference type="SAM" id="MobiDB-lite"/>
    </source>
</evidence>
<sequence>MPRPICFIEGISVRPVNGSDSSQVDSEPDSNPYISDRVMVDPYPLGSEIKSVRKSSLRI</sequence>
<accession>A0A2I0AT24</accession>
<gene>
    <name evidence="2" type="ORF">AXF42_Ash008981</name>
</gene>
<dbReference type="AlphaFoldDB" id="A0A2I0AT24"/>
<protein>
    <submittedName>
        <fullName evidence="2">Uncharacterized protein</fullName>
    </submittedName>
</protein>
<keyword evidence="3" id="KW-1185">Reference proteome</keyword>
<evidence type="ECO:0000313" key="2">
    <source>
        <dbReference type="EMBL" id="PKA58694.1"/>
    </source>
</evidence>
<feature type="region of interest" description="Disordered" evidence="1">
    <location>
        <begin position="14"/>
        <end position="37"/>
    </location>
</feature>
<reference evidence="2 3" key="1">
    <citation type="journal article" date="2017" name="Nature">
        <title>The Apostasia genome and the evolution of orchids.</title>
        <authorList>
            <person name="Zhang G.Q."/>
            <person name="Liu K.W."/>
            <person name="Li Z."/>
            <person name="Lohaus R."/>
            <person name="Hsiao Y.Y."/>
            <person name="Niu S.C."/>
            <person name="Wang J.Y."/>
            <person name="Lin Y.C."/>
            <person name="Xu Q."/>
            <person name="Chen L.J."/>
            <person name="Yoshida K."/>
            <person name="Fujiwara S."/>
            <person name="Wang Z.W."/>
            <person name="Zhang Y.Q."/>
            <person name="Mitsuda N."/>
            <person name="Wang M."/>
            <person name="Liu G.H."/>
            <person name="Pecoraro L."/>
            <person name="Huang H.X."/>
            <person name="Xiao X.J."/>
            <person name="Lin M."/>
            <person name="Wu X.Y."/>
            <person name="Wu W.L."/>
            <person name="Chen Y.Y."/>
            <person name="Chang S.B."/>
            <person name="Sakamoto S."/>
            <person name="Ohme-Takagi M."/>
            <person name="Yagi M."/>
            <person name="Zeng S.J."/>
            <person name="Shen C.Y."/>
            <person name="Yeh C.M."/>
            <person name="Luo Y.B."/>
            <person name="Tsai W.C."/>
            <person name="Van de Peer Y."/>
            <person name="Liu Z.J."/>
        </authorList>
    </citation>
    <scope>NUCLEOTIDE SEQUENCE [LARGE SCALE GENOMIC DNA]</scope>
    <source>
        <strain evidence="3">cv. Shenzhen</strain>
        <tissue evidence="2">Stem</tissue>
    </source>
</reference>
<evidence type="ECO:0000313" key="3">
    <source>
        <dbReference type="Proteomes" id="UP000236161"/>
    </source>
</evidence>
<name>A0A2I0AT24_9ASPA</name>
<dbReference type="EMBL" id="KZ451951">
    <property type="protein sequence ID" value="PKA58694.1"/>
    <property type="molecule type" value="Genomic_DNA"/>
</dbReference>